<protein>
    <recommendedName>
        <fullName evidence="1">ChrR-like cupin domain-containing protein</fullName>
    </recommendedName>
</protein>
<reference evidence="2 3" key="1">
    <citation type="journal article" date="2014" name="Int. J. Syst. Evol. Microbiol.">
        <title>Solimonas terrae sp. nov., isolated from soil.</title>
        <authorList>
            <person name="Kim S.J."/>
            <person name="Moon J.Y."/>
            <person name="Weon H.Y."/>
            <person name="Ahn J.H."/>
            <person name="Chen W.M."/>
            <person name="Kwon S.W."/>
        </authorList>
    </citation>
    <scope>NUCLEOTIDE SEQUENCE [LARGE SCALE GENOMIC DNA]</scope>
    <source>
        <strain evidence="2 3">KIS83-12</strain>
    </source>
</reference>
<organism evidence="2 3">
    <name type="scientific">Solimonas terrae</name>
    <dbReference type="NCBI Taxonomy" id="1396819"/>
    <lineage>
        <taxon>Bacteria</taxon>
        <taxon>Pseudomonadati</taxon>
        <taxon>Pseudomonadota</taxon>
        <taxon>Gammaproteobacteria</taxon>
        <taxon>Nevskiales</taxon>
        <taxon>Nevskiaceae</taxon>
        <taxon>Solimonas</taxon>
    </lineage>
</organism>
<dbReference type="RefSeq" id="WP_166261642.1">
    <property type="nucleotide sequence ID" value="NZ_JAAMOW010000012.1"/>
</dbReference>
<dbReference type="InterPro" id="IPR014710">
    <property type="entry name" value="RmlC-like_jellyroll"/>
</dbReference>
<evidence type="ECO:0000313" key="2">
    <source>
        <dbReference type="EMBL" id="NGY07008.1"/>
    </source>
</evidence>
<dbReference type="Proteomes" id="UP000472676">
    <property type="component" value="Unassembled WGS sequence"/>
</dbReference>
<gene>
    <name evidence="2" type="ORF">G7Y85_19715</name>
</gene>
<keyword evidence="3" id="KW-1185">Reference proteome</keyword>
<feature type="domain" description="ChrR-like cupin" evidence="1">
    <location>
        <begin position="28"/>
        <end position="121"/>
    </location>
</feature>
<dbReference type="Pfam" id="PF12973">
    <property type="entry name" value="Cupin_7"/>
    <property type="match status" value="1"/>
</dbReference>
<accession>A0A6M2BWX4</accession>
<name>A0A6M2BWX4_9GAMM</name>
<dbReference type="InterPro" id="IPR011051">
    <property type="entry name" value="RmlC_Cupin_sf"/>
</dbReference>
<dbReference type="SUPFAM" id="SSF51182">
    <property type="entry name" value="RmlC-like cupins"/>
    <property type="match status" value="1"/>
</dbReference>
<proteinExistence type="predicted"/>
<sequence length="194" mass="21097">MFLSEKERLAHITPLPIDKSGYFIDGAHVARFDKIPWSPFNLIGSAEGPVFKLMTVNWERDMFVMILDVPGGMKVEPHYHLGEAYGFILSGSFDYEYGKIVANNYIGEGASIAHSAVIGPDSVLQYSILFGGLCGVKPDGSPDLSVIVGCRAVYEMALRNNAAGHIAPPPEGWKSQWETPEAIAAVQMRSLAPA</sequence>
<dbReference type="InterPro" id="IPR025979">
    <property type="entry name" value="ChrR-like_cupin_dom"/>
</dbReference>
<dbReference type="AlphaFoldDB" id="A0A6M2BWX4"/>
<dbReference type="EMBL" id="JAAMOW010000012">
    <property type="protein sequence ID" value="NGY07008.1"/>
    <property type="molecule type" value="Genomic_DNA"/>
</dbReference>
<evidence type="ECO:0000313" key="3">
    <source>
        <dbReference type="Proteomes" id="UP000472676"/>
    </source>
</evidence>
<comment type="caution">
    <text evidence="2">The sequence shown here is derived from an EMBL/GenBank/DDBJ whole genome shotgun (WGS) entry which is preliminary data.</text>
</comment>
<evidence type="ECO:0000259" key="1">
    <source>
        <dbReference type="Pfam" id="PF12973"/>
    </source>
</evidence>
<dbReference type="Gene3D" id="2.60.120.10">
    <property type="entry name" value="Jelly Rolls"/>
    <property type="match status" value="1"/>
</dbReference>